<protein>
    <submittedName>
        <fullName evidence="2">Enoyl-CoA hydratase/isomerase family protein</fullName>
    </submittedName>
</protein>
<dbReference type="Gene3D" id="3.90.226.10">
    <property type="entry name" value="2-enoyl-CoA Hydratase, Chain A, domain 1"/>
    <property type="match status" value="1"/>
</dbReference>
<dbReference type="SUPFAM" id="SSF52096">
    <property type="entry name" value="ClpP/crotonase"/>
    <property type="match status" value="1"/>
</dbReference>
<evidence type="ECO:0000313" key="2">
    <source>
        <dbReference type="EMBL" id="MDB6179275.1"/>
    </source>
</evidence>
<dbReference type="InterPro" id="IPR029045">
    <property type="entry name" value="ClpP/crotonase-like_dom_sf"/>
</dbReference>
<comment type="caution">
    <text evidence="2">The sequence shown here is derived from an EMBL/GenBank/DDBJ whole genome shotgun (WGS) entry which is preliminary data.</text>
</comment>
<dbReference type="PANTHER" id="PTHR43802:SF1">
    <property type="entry name" value="IP11341P-RELATED"/>
    <property type="match status" value="1"/>
</dbReference>
<proteinExistence type="inferred from homology"/>
<evidence type="ECO:0000313" key="3">
    <source>
        <dbReference type="Proteomes" id="UP001165641"/>
    </source>
</evidence>
<accession>A0ABT4ZIT3</accession>
<dbReference type="InterPro" id="IPR001753">
    <property type="entry name" value="Enoyl-CoA_hydra/iso"/>
</dbReference>
<gene>
    <name evidence="2" type="ORF">PAF17_17425</name>
</gene>
<comment type="similarity">
    <text evidence="1">Belongs to the enoyl-CoA hydratase/isomerase family.</text>
</comment>
<dbReference type="RefSeq" id="WP_271890377.1">
    <property type="nucleotide sequence ID" value="NZ_JAQBIE010000030.1"/>
</dbReference>
<organism evidence="2 3">
    <name type="scientific">Paracoccus onchidii</name>
    <dbReference type="NCBI Taxonomy" id="3017813"/>
    <lineage>
        <taxon>Bacteria</taxon>
        <taxon>Pseudomonadati</taxon>
        <taxon>Pseudomonadota</taxon>
        <taxon>Alphaproteobacteria</taxon>
        <taxon>Rhodobacterales</taxon>
        <taxon>Paracoccaceae</taxon>
        <taxon>Paracoccus</taxon>
    </lineage>
</organism>
<name>A0ABT4ZIT3_9RHOB</name>
<sequence>MSSDGNIYLERNGAIGEIVLNRPQKHNALTPRMYRDIGQACADLDADDNLRVGIIRGAGDRAFCAGSDIKALEGYEDFWAWRNRYDYIPPILAVRKPLIAATKGWALGGGMEIALACDLRVAARSTIFSAPEVALGWNGAGGAAQHLVRLCGYGRAMQVLLTAQRFDAETAQGWGMIEMLVDVGAETDAARELATSIAAHSSVATQAVKAAVRNAGDTTVSQGLRYDNELMSLCFAKVERDKVKSG</sequence>
<dbReference type="Proteomes" id="UP001165641">
    <property type="component" value="Unassembled WGS sequence"/>
</dbReference>
<dbReference type="CDD" id="cd06558">
    <property type="entry name" value="crotonase-like"/>
    <property type="match status" value="1"/>
</dbReference>
<evidence type="ECO:0000256" key="1">
    <source>
        <dbReference type="ARBA" id="ARBA00005254"/>
    </source>
</evidence>
<dbReference type="EMBL" id="JAQBIE010000030">
    <property type="protein sequence ID" value="MDB6179275.1"/>
    <property type="molecule type" value="Genomic_DNA"/>
</dbReference>
<reference evidence="2" key="1">
    <citation type="submission" date="2022-12" db="EMBL/GenBank/DDBJ databases">
        <title>Paracoccus onchidii sp. nov., isolated from a marine invertebrate from the South China Sea.</title>
        <authorList>
            <person name="Xu S."/>
            <person name="Liu Z."/>
            <person name="Xu Y."/>
        </authorList>
    </citation>
    <scope>NUCLEOTIDE SEQUENCE</scope>
    <source>
        <strain evidence="2">Z330</strain>
    </source>
</reference>
<keyword evidence="3" id="KW-1185">Reference proteome</keyword>
<dbReference type="PANTHER" id="PTHR43802">
    <property type="entry name" value="ENOYL-COA HYDRATASE"/>
    <property type="match status" value="1"/>
</dbReference>
<dbReference type="Pfam" id="PF00378">
    <property type="entry name" value="ECH_1"/>
    <property type="match status" value="1"/>
</dbReference>